<evidence type="ECO:0000313" key="2">
    <source>
        <dbReference type="EMBL" id="MBA8878896.1"/>
    </source>
</evidence>
<dbReference type="Proteomes" id="UP000549052">
    <property type="component" value="Unassembled WGS sequence"/>
</dbReference>
<name>A0A839EN80_9HYPH</name>
<dbReference type="Pfam" id="PF04230">
    <property type="entry name" value="PS_pyruv_trans"/>
    <property type="match status" value="1"/>
</dbReference>
<dbReference type="GO" id="GO:0016740">
    <property type="term" value="F:transferase activity"/>
    <property type="evidence" value="ECO:0007669"/>
    <property type="project" value="UniProtKB-KW"/>
</dbReference>
<accession>A0A839EN80</accession>
<dbReference type="EMBL" id="JACGXN010000003">
    <property type="protein sequence ID" value="MBA8878896.1"/>
    <property type="molecule type" value="Genomic_DNA"/>
</dbReference>
<evidence type="ECO:0000259" key="1">
    <source>
        <dbReference type="Pfam" id="PF04230"/>
    </source>
</evidence>
<dbReference type="InterPro" id="IPR007345">
    <property type="entry name" value="Polysacch_pyruvyl_Trfase"/>
</dbReference>
<proteinExistence type="predicted"/>
<dbReference type="PANTHER" id="PTHR36836">
    <property type="entry name" value="COLANIC ACID BIOSYNTHESIS PROTEIN WCAK"/>
    <property type="match status" value="1"/>
</dbReference>
<keyword evidence="3" id="KW-1185">Reference proteome</keyword>
<reference evidence="2 3" key="1">
    <citation type="submission" date="2020-07" db="EMBL/GenBank/DDBJ databases">
        <title>Genomic Encyclopedia of Type Strains, Phase IV (KMG-V): Genome sequencing to study the core and pangenomes of soil and plant-associated prokaryotes.</title>
        <authorList>
            <person name="Whitman W."/>
        </authorList>
    </citation>
    <scope>NUCLEOTIDE SEQUENCE [LARGE SCALE GENOMIC DNA]</scope>
    <source>
        <strain evidence="2 3">AN3</strain>
    </source>
</reference>
<evidence type="ECO:0000313" key="3">
    <source>
        <dbReference type="Proteomes" id="UP000549052"/>
    </source>
</evidence>
<dbReference type="AlphaFoldDB" id="A0A839EN80"/>
<protein>
    <submittedName>
        <fullName evidence="2">Polysaccharide pyruvyl transferase WcaK-like protein</fullName>
    </submittedName>
</protein>
<gene>
    <name evidence="2" type="ORF">FHW16_002614</name>
</gene>
<keyword evidence="2" id="KW-0808">Transferase</keyword>
<feature type="domain" description="Polysaccharide pyruvyl transferase" evidence="1">
    <location>
        <begin position="13"/>
        <end position="327"/>
    </location>
</feature>
<dbReference type="RefSeq" id="WP_182549585.1">
    <property type="nucleotide sequence ID" value="NZ_JACGXN010000003.1"/>
</dbReference>
<sequence length="401" mass="45131">MKICLLGQFGSGNTGNDGSLEAMLNFLRSLPQTAELVCICSNPELVEKEYNVKSIGISGIVLQGKWYIRFNTLLADIPRRIASLYMLLASLGGVDLMVIPGTGILDDFQETPFGWPFVLFRWCLAARLRSTKIAFVSIGAGPIEHSLSRWFLRSAAKMAHYRSYRDKYSLAYMKKAGLRVDHDYQFPDIAFRLPVPSLPRPEHIGVLTVGVGVMDYRGWSKDAIFGEAINRLYIGKLASFVCWLLEEGHDVRLLTGDERDWRAVRDIIEKVSGTMSGNAMDRITVGRGATLHELMNEMSRVNIVIATRYHNIVCALKLARPTISLGYAQKNDELLAQFGQHYCQHIETFDVEVLKDQTREILAVLDDVHVQLATRNVTVQQELSVQERLLNDNVIDPLRTA</sequence>
<organism evidence="2 3">
    <name type="scientific">Phyllobacterium myrsinacearum</name>
    <dbReference type="NCBI Taxonomy" id="28101"/>
    <lineage>
        <taxon>Bacteria</taxon>
        <taxon>Pseudomonadati</taxon>
        <taxon>Pseudomonadota</taxon>
        <taxon>Alphaproteobacteria</taxon>
        <taxon>Hyphomicrobiales</taxon>
        <taxon>Phyllobacteriaceae</taxon>
        <taxon>Phyllobacterium</taxon>
    </lineage>
</organism>
<dbReference type="PANTHER" id="PTHR36836:SF1">
    <property type="entry name" value="COLANIC ACID BIOSYNTHESIS PROTEIN WCAK"/>
    <property type="match status" value="1"/>
</dbReference>
<comment type="caution">
    <text evidence="2">The sequence shown here is derived from an EMBL/GenBank/DDBJ whole genome shotgun (WGS) entry which is preliminary data.</text>
</comment>